<organism evidence="1 2">
    <name type="scientific">Durusdinium trenchii</name>
    <dbReference type="NCBI Taxonomy" id="1381693"/>
    <lineage>
        <taxon>Eukaryota</taxon>
        <taxon>Sar</taxon>
        <taxon>Alveolata</taxon>
        <taxon>Dinophyceae</taxon>
        <taxon>Suessiales</taxon>
        <taxon>Symbiodiniaceae</taxon>
        <taxon>Durusdinium</taxon>
    </lineage>
</organism>
<evidence type="ECO:0000313" key="1">
    <source>
        <dbReference type="EMBL" id="CAK9041245.1"/>
    </source>
</evidence>
<dbReference type="EMBL" id="CAXAMN010013581">
    <property type="protein sequence ID" value="CAK9041245.1"/>
    <property type="molecule type" value="Genomic_DNA"/>
</dbReference>
<dbReference type="Proteomes" id="UP001642484">
    <property type="component" value="Unassembled WGS sequence"/>
</dbReference>
<protein>
    <submittedName>
        <fullName evidence="1">Uncharacterized protein</fullName>
    </submittedName>
</protein>
<proteinExistence type="predicted"/>
<sequence>HTALKLMYGRPEWSWNGLSDLCAPILRWQLRGRRLIMGIPLNATRKHLSDAKGDTPPAIGLHCSTLLNMDYAKFQEL</sequence>
<accession>A0ABP0LPY8</accession>
<gene>
    <name evidence="1" type="ORF">CCMP2556_LOCUS22128</name>
</gene>
<reference evidence="1 2" key="1">
    <citation type="submission" date="2024-02" db="EMBL/GenBank/DDBJ databases">
        <authorList>
            <person name="Chen Y."/>
            <person name="Shah S."/>
            <person name="Dougan E. K."/>
            <person name="Thang M."/>
            <person name="Chan C."/>
        </authorList>
    </citation>
    <scope>NUCLEOTIDE SEQUENCE [LARGE SCALE GENOMIC DNA]</scope>
</reference>
<keyword evidence="2" id="KW-1185">Reference proteome</keyword>
<feature type="non-terminal residue" evidence="1">
    <location>
        <position position="77"/>
    </location>
</feature>
<feature type="non-terminal residue" evidence="1">
    <location>
        <position position="1"/>
    </location>
</feature>
<name>A0ABP0LPY8_9DINO</name>
<comment type="caution">
    <text evidence="1">The sequence shown here is derived from an EMBL/GenBank/DDBJ whole genome shotgun (WGS) entry which is preliminary data.</text>
</comment>
<evidence type="ECO:0000313" key="2">
    <source>
        <dbReference type="Proteomes" id="UP001642484"/>
    </source>
</evidence>